<dbReference type="Pfam" id="PF02622">
    <property type="entry name" value="DUF179"/>
    <property type="match status" value="1"/>
</dbReference>
<feature type="compositionally biased region" description="Basic and acidic residues" evidence="2">
    <location>
        <begin position="16"/>
        <end position="25"/>
    </location>
</feature>
<protein>
    <submittedName>
        <fullName evidence="4">F-box domain</fullName>
    </submittedName>
</protein>
<reference evidence="4 5" key="1">
    <citation type="journal article" date="2015" name="Sci. Rep.">
        <title>Genome of the facultative scuticociliatosis pathogen Pseudocohnilembus persalinus provides insight into its virulence through horizontal gene transfer.</title>
        <authorList>
            <person name="Xiong J."/>
            <person name="Wang G."/>
            <person name="Cheng J."/>
            <person name="Tian M."/>
            <person name="Pan X."/>
            <person name="Warren A."/>
            <person name="Jiang C."/>
            <person name="Yuan D."/>
            <person name="Miao W."/>
        </authorList>
    </citation>
    <scope>NUCLEOTIDE SEQUENCE [LARGE SCALE GENOMIC DNA]</scope>
    <source>
        <strain evidence="4">36N120E</strain>
    </source>
</reference>
<dbReference type="Proteomes" id="UP000054937">
    <property type="component" value="Unassembled WGS sequence"/>
</dbReference>
<dbReference type="PANTHER" id="PTHR46014">
    <property type="entry name" value="TETRATRICOPEPTIDE REPEAT PROTEIN 1"/>
    <property type="match status" value="1"/>
</dbReference>
<feature type="coiled-coil region" evidence="1">
    <location>
        <begin position="125"/>
        <end position="172"/>
    </location>
</feature>
<dbReference type="Pfam" id="PF12937">
    <property type="entry name" value="F-box-like"/>
    <property type="match status" value="1"/>
</dbReference>
<dbReference type="InterPro" id="IPR003774">
    <property type="entry name" value="AlgH-like"/>
</dbReference>
<comment type="caution">
    <text evidence="4">The sequence shown here is derived from an EMBL/GenBank/DDBJ whole genome shotgun (WGS) entry which is preliminary data.</text>
</comment>
<feature type="region of interest" description="Disordered" evidence="2">
    <location>
        <begin position="1"/>
        <end position="25"/>
    </location>
</feature>
<dbReference type="InterPro" id="IPR011990">
    <property type="entry name" value="TPR-like_helical_dom_sf"/>
</dbReference>
<gene>
    <name evidence="4" type="ORF">PPERSA_01549</name>
</gene>
<dbReference type="Gene3D" id="1.20.1280.50">
    <property type="match status" value="1"/>
</dbReference>
<proteinExistence type="predicted"/>
<dbReference type="PANTHER" id="PTHR46014:SF1">
    <property type="entry name" value="TETRATRICOPEPTIDE REPEAT PROTEIN 1"/>
    <property type="match status" value="1"/>
</dbReference>
<dbReference type="InterPro" id="IPR052769">
    <property type="entry name" value="TPR_domain_protein"/>
</dbReference>
<dbReference type="InParanoid" id="A0A0V0QHG5"/>
<dbReference type="InterPro" id="IPR001810">
    <property type="entry name" value="F-box_dom"/>
</dbReference>
<dbReference type="Gene3D" id="1.25.40.10">
    <property type="entry name" value="Tetratricopeptide repeat domain"/>
    <property type="match status" value="1"/>
</dbReference>
<evidence type="ECO:0000256" key="1">
    <source>
        <dbReference type="SAM" id="Coils"/>
    </source>
</evidence>
<organism evidence="4 5">
    <name type="scientific">Pseudocohnilembus persalinus</name>
    <name type="common">Ciliate</name>
    <dbReference type="NCBI Taxonomy" id="266149"/>
    <lineage>
        <taxon>Eukaryota</taxon>
        <taxon>Sar</taxon>
        <taxon>Alveolata</taxon>
        <taxon>Ciliophora</taxon>
        <taxon>Intramacronucleata</taxon>
        <taxon>Oligohymenophorea</taxon>
        <taxon>Scuticociliatia</taxon>
        <taxon>Philasterida</taxon>
        <taxon>Pseudocohnilembidae</taxon>
        <taxon>Pseudocohnilembus</taxon>
    </lineage>
</organism>
<keyword evidence="5" id="KW-1185">Reference proteome</keyword>
<dbReference type="EMBL" id="LDAU01000166">
    <property type="protein sequence ID" value="KRX01679.1"/>
    <property type="molecule type" value="Genomic_DNA"/>
</dbReference>
<name>A0A0V0QHG5_PSEPJ</name>
<dbReference type="Gene3D" id="3.40.1740.10">
    <property type="entry name" value="VC0467-like"/>
    <property type="match status" value="1"/>
</dbReference>
<dbReference type="InterPro" id="IPR036047">
    <property type="entry name" value="F-box-like_dom_sf"/>
</dbReference>
<dbReference type="SUPFAM" id="SSF143456">
    <property type="entry name" value="VC0467-like"/>
    <property type="match status" value="1"/>
</dbReference>
<dbReference type="SUPFAM" id="SSF81383">
    <property type="entry name" value="F-box domain"/>
    <property type="match status" value="1"/>
</dbReference>
<evidence type="ECO:0000313" key="5">
    <source>
        <dbReference type="Proteomes" id="UP000054937"/>
    </source>
</evidence>
<evidence type="ECO:0000259" key="3">
    <source>
        <dbReference type="PROSITE" id="PS50181"/>
    </source>
</evidence>
<sequence>MEEEKNQKGHSRRNSKIMEVEEKGLNKKNSKKFEIEDLEESKSQNLGKFLSQIPYEVWIKIFQFIPTFKNCLNLSKTCHLFKEICETNIIWYYIYKNTFPRQYKKLGIEESDINSINYKQKFKENQLLLNAFQEILAQLNETKEKGNEFFRQKKYEEAKSRYEQALTSLQDDKYDIKKYEDILTIEYNIKFYKIQIILYSNIALMFLKLVSYFRARQSAKQGFRKLIQIKSMLISEDESDENNEENEKLYDKHFGLLEDKLKYRLRQIEDEMPLPFSFYHHSTIPVNELRQGTMLTHTDNFGSGGIFGQSNVFMTHFDRESENFTGIIINKKIRSRDGEMIWIGGPCELSKITILHNIPNVQGARRIIEGLYEGGEIAEYEDNPNYTIKKYYGYASWFSGQLDGEIRNGNGWQHTNLVTPDHVLNPQGVINMNAGDFY</sequence>
<dbReference type="AlphaFoldDB" id="A0A0V0QHG5"/>
<dbReference type="PROSITE" id="PS50181">
    <property type="entry name" value="FBOX"/>
    <property type="match status" value="1"/>
</dbReference>
<evidence type="ECO:0000256" key="2">
    <source>
        <dbReference type="SAM" id="MobiDB-lite"/>
    </source>
</evidence>
<evidence type="ECO:0000313" key="4">
    <source>
        <dbReference type="EMBL" id="KRX01679.1"/>
    </source>
</evidence>
<dbReference type="SUPFAM" id="SSF48452">
    <property type="entry name" value="TPR-like"/>
    <property type="match status" value="1"/>
</dbReference>
<keyword evidence="1" id="KW-0175">Coiled coil</keyword>
<accession>A0A0V0QHG5</accession>
<feature type="domain" description="F-box" evidence="3">
    <location>
        <begin position="47"/>
        <end position="94"/>
    </location>
</feature>